<protein>
    <submittedName>
        <fullName evidence="1">Uncharacterized protein</fullName>
    </submittedName>
</protein>
<organism evidence="1 2">
    <name type="scientific">Rubroshorea leprosula</name>
    <dbReference type="NCBI Taxonomy" id="152421"/>
    <lineage>
        <taxon>Eukaryota</taxon>
        <taxon>Viridiplantae</taxon>
        <taxon>Streptophyta</taxon>
        <taxon>Embryophyta</taxon>
        <taxon>Tracheophyta</taxon>
        <taxon>Spermatophyta</taxon>
        <taxon>Magnoliopsida</taxon>
        <taxon>eudicotyledons</taxon>
        <taxon>Gunneridae</taxon>
        <taxon>Pentapetalae</taxon>
        <taxon>rosids</taxon>
        <taxon>malvids</taxon>
        <taxon>Malvales</taxon>
        <taxon>Dipterocarpaceae</taxon>
        <taxon>Rubroshorea</taxon>
    </lineage>
</organism>
<sequence>MVKQIQNRFNVDGVRVTVALLGGVPLKAWSDRCFMELGGLIREVILVDEDTKSKLFLCEVEEEEWRMDPDWWLAREWWNLATESDLEDSSDSYNDTNLNVDGFLGDDDAVLTEERAATNFDVHACLSRQGILAEKNRQVEGGKMEPTGMQHCQCDREKKYKSVGEIYVAGSDVKQPRDIEPLWLELDEVSKLFEMGQRLGIQCQQNEVEVFTRLIALEERDAIDFKGD</sequence>
<reference evidence="1 2" key="1">
    <citation type="journal article" date="2021" name="Commun. Biol.">
        <title>The genome of Shorea leprosula (Dipterocarpaceae) highlights the ecological relevance of drought in aseasonal tropical rainforests.</title>
        <authorList>
            <person name="Ng K.K.S."/>
            <person name="Kobayashi M.J."/>
            <person name="Fawcett J.A."/>
            <person name="Hatakeyama M."/>
            <person name="Paape T."/>
            <person name="Ng C.H."/>
            <person name="Ang C.C."/>
            <person name="Tnah L.H."/>
            <person name="Lee C.T."/>
            <person name="Nishiyama T."/>
            <person name="Sese J."/>
            <person name="O'Brien M.J."/>
            <person name="Copetti D."/>
            <person name="Mohd Noor M.I."/>
            <person name="Ong R.C."/>
            <person name="Putra M."/>
            <person name="Sireger I.Z."/>
            <person name="Indrioko S."/>
            <person name="Kosugi Y."/>
            <person name="Izuno A."/>
            <person name="Isagi Y."/>
            <person name="Lee S.L."/>
            <person name="Shimizu K.K."/>
        </authorList>
    </citation>
    <scope>NUCLEOTIDE SEQUENCE [LARGE SCALE GENOMIC DNA]</scope>
    <source>
        <strain evidence="1">214</strain>
    </source>
</reference>
<evidence type="ECO:0000313" key="2">
    <source>
        <dbReference type="Proteomes" id="UP001054252"/>
    </source>
</evidence>
<dbReference type="EMBL" id="BPVZ01000329">
    <property type="protein sequence ID" value="GKV49957.1"/>
    <property type="molecule type" value="Genomic_DNA"/>
</dbReference>
<dbReference type="Proteomes" id="UP001054252">
    <property type="component" value="Unassembled WGS sequence"/>
</dbReference>
<keyword evidence="2" id="KW-1185">Reference proteome</keyword>
<gene>
    <name evidence="1" type="ORF">SLEP1_g56678</name>
</gene>
<proteinExistence type="predicted"/>
<evidence type="ECO:0000313" key="1">
    <source>
        <dbReference type="EMBL" id="GKV49957.1"/>
    </source>
</evidence>
<dbReference type="AlphaFoldDB" id="A0AAV5MMX8"/>
<name>A0AAV5MMX8_9ROSI</name>
<comment type="caution">
    <text evidence="1">The sequence shown here is derived from an EMBL/GenBank/DDBJ whole genome shotgun (WGS) entry which is preliminary data.</text>
</comment>
<accession>A0AAV5MMX8</accession>